<feature type="region of interest" description="Disordered" evidence="3">
    <location>
        <begin position="1"/>
        <end position="85"/>
    </location>
</feature>
<reference evidence="4 5" key="1">
    <citation type="submission" date="2019-07" db="EMBL/GenBank/DDBJ databases">
        <title>Genomes of Cafeteria roenbergensis.</title>
        <authorList>
            <person name="Fischer M.G."/>
            <person name="Hackl T."/>
            <person name="Roman M."/>
        </authorList>
    </citation>
    <scope>NUCLEOTIDE SEQUENCE [LARGE SCALE GENOMIC DNA]</scope>
    <source>
        <strain evidence="4 5">Cflag</strain>
    </source>
</reference>
<evidence type="ECO:0000256" key="1">
    <source>
        <dbReference type="ARBA" id="ARBA00023121"/>
    </source>
</evidence>
<sequence>MGRAQTPPGAAVGAVPARVPSPVMREPRPLKSRSPSVDGDDGFQARRQGSSRQLEPLQRPEQAASRLAPLGLDQPSATSDADAAEAGAVTPIPLGSALASAAGVSGSVAWPGGRSVAGAAPGGLAPLNSTVNPAGFVGSATSSADLLRSTGPAPYSSTMRRGREVAWGTPVGELPPDGAARWGAEAGLAEEGAAGQAGTGAGAGAEDSDSSGGAAPDETAEQLPPKRRQEACFACWSMGRGAHCNLHRPAGEKARTLPGLEADKSVMACANWSVEALARQFRDEAIHEVFSRTSASLRFDSQRQAYHTVSESRHPVYRALADGVAFFNERGRRLRRRHRWFQSLLEQVKAGAIAEGYEATSTQSRILRLRSTLRNRRWASKLRFLAQHRFPLAPVTGVVPVAPENRVTDAVIGFREAEERRRRKAERLRDEAEMTPRSRRRHEAEGKGDEEKDEGDDDPAGGQYMPIVLARARGRTAGGRGAKPRGSGKGLYAAVPTVRWRPGGEDEEGNTLVAEDDEAVAALAAQGKGSTARVRGDIADAASPTLDDPLLARAEARRRAGRFARFLTDSEHALRIVTDRKLVEASTTAMRALKQEGVVYAAPPPPPPPHRAAPAAETSPPEAPPLGLRLRLPPNLPAMAPKPAAAATGGGSGGGEFEALAPESHEALGGPSHVSLGHRDHPGMAWRYIVALPVPDARALRRPLVYYPFEPRHVPVPTPEGTALKAAADEMRRYETEAPDRLARAKAEAASVRERLALDTTPVPSFTFFRRPPPAHDLRCTFYRHTSGREFVFGGLPSQVNLVAWVTTAVPPAFGGMVALRPSSVAPARVPDVVRMDLPGGAVDVRDLVPLGTLSGAAAGPGKAPTSEADARVAAWRAALGDEMASADAGVTAAQMEPVSEARARAALGQVRFGGAAEAAVWATDARRRAALAVQAVELRDAGEAKRDEADEADEALARAQAGGFGNAAAALLSKTEAAAAGADSLRRRAGEASEAAPGPEAALRAAAEQAQEASSALPALRGFVVFDTVDVPASSPSYSLSQLVSPLNERVPPTVTLSTMAAYHAGLAEHRRGERARRRAEKGAAGGGGAAAEDAGSGHGASAEDTPGEGAGGDDEAEGSVLLRGMPRPNAAGGRSRGADAFEGRVGPKGHGIRVLVVDGDAPLYYGENRPDQTGEAFYAGFRTAEAVAGRRADPALDAAPFLAHEEIVTSNEAVPIVGTTTHADRFYPFAVPSTAPNAAADLLYILLTSKASANEPCTFAAIGHQDGGDFLWSGRGSGAMGPLSMHVYRSLAAAQTGEIEEFRTATGVPYWYNRRSGQTYWEPPLPEAPDEALQEEDEEAALRELLDRERAAVQGPGHRLVVRLPEDLYARREDGGFVHERLLAEDGALRPDAMEVLEAEAAAAAAEEHERAVAKWAVRQQPKDGGSPVDAGPPESLTHLAGQADPGEPAADGAMLPGGGFVPMGWRYAGRATSGGFAKGAAAEAASSRAAAGGRVGGPGMGGPGAGASDVIAAGPYTQHRMRQYMMAPRQTDAFVQGAASTVLPARRPDDPPAVGYVTAADPDADTRGRAAGAAVVAVGQRFAVQRREADPREAGSAAVSDPDGAAAGAGLVREGEVRHGFPAGEHPPSPATAAPQIFRDDDWDGGQAGGERTGGPASSRSAARAPGGPGTRSYAGRGDDGYELAALDRAAAVGGASMDPPRATVPPDEADGPNFRPEPLTRAEAAAVAGAGAGDARLAPYRTHAAAGVSGGSAVRSATRPRIGRGFIAKSLTPVTASQHAEYMPHASNNNKARVLGVVAPRQIIEDWAAVGFDPWSAGKRLRTTLLVRDIGSLEEPDSGTHAGTGADDADPTMRGLPPGVTGPPKPSLTQKLVMSADLRSKAATDARAKQQALLEQMFSYTRNGRFDALEALLAAKHTGASAVDIDTRDEVGNTLLHVACQNGNKRIVKLALRRGADINARNTGGNTPLHYAFAYGFDDLGAYLTTKGADDTLQNLDGLTPYEGLSKEDIAAL</sequence>
<feature type="region of interest" description="Disordered" evidence="3">
    <location>
        <begin position="1836"/>
        <end position="1870"/>
    </location>
</feature>
<evidence type="ECO:0000256" key="3">
    <source>
        <dbReference type="SAM" id="MobiDB-lite"/>
    </source>
</evidence>
<feature type="compositionally biased region" description="Low complexity" evidence="3">
    <location>
        <begin position="612"/>
        <end position="647"/>
    </location>
</feature>
<feature type="region of interest" description="Disordered" evidence="3">
    <location>
        <begin position="1069"/>
        <end position="1146"/>
    </location>
</feature>
<comment type="caution">
    <text evidence="4">The sequence shown here is derived from an EMBL/GenBank/DDBJ whole genome shotgun (WGS) entry which is preliminary data.</text>
</comment>
<dbReference type="InterPro" id="IPR036770">
    <property type="entry name" value="Ankyrin_rpt-contain_sf"/>
</dbReference>
<proteinExistence type="predicted"/>
<feature type="region of interest" description="Disordered" evidence="3">
    <location>
        <begin position="422"/>
        <end position="463"/>
    </location>
</feature>
<name>A0A5A8DPX9_CAFRO</name>
<dbReference type="PROSITE" id="PS50088">
    <property type="entry name" value="ANK_REPEAT"/>
    <property type="match status" value="2"/>
</dbReference>
<feature type="compositionally biased region" description="Low complexity" evidence="3">
    <location>
        <begin position="76"/>
        <end position="85"/>
    </location>
</feature>
<keyword evidence="1" id="KW-0446">Lipid-binding</keyword>
<evidence type="ECO:0000313" key="5">
    <source>
        <dbReference type="Proteomes" id="UP000325113"/>
    </source>
</evidence>
<dbReference type="PANTHER" id="PTHR24119:SF0">
    <property type="entry name" value="ACYL-COA-BINDING DOMAIN-CONTAINING PROTEIN 6"/>
    <property type="match status" value="1"/>
</dbReference>
<dbReference type="InterPro" id="IPR002110">
    <property type="entry name" value="Ankyrin_rpt"/>
</dbReference>
<feature type="repeat" description="ANK" evidence="2">
    <location>
        <begin position="1968"/>
        <end position="2000"/>
    </location>
</feature>
<feature type="region of interest" description="Disordered" evidence="3">
    <location>
        <begin position="1420"/>
        <end position="1454"/>
    </location>
</feature>
<feature type="region of interest" description="Disordered" evidence="3">
    <location>
        <begin position="189"/>
        <end position="226"/>
    </location>
</feature>
<dbReference type="PROSITE" id="PS50297">
    <property type="entry name" value="ANK_REP_REGION"/>
    <property type="match status" value="2"/>
</dbReference>
<gene>
    <name evidence="4" type="ORF">FNF31_01065</name>
</gene>
<dbReference type="InterPro" id="IPR001202">
    <property type="entry name" value="WW_dom"/>
</dbReference>
<feature type="region of interest" description="Disordered" evidence="3">
    <location>
        <begin position="1589"/>
        <end position="1682"/>
    </location>
</feature>
<dbReference type="SMART" id="SM00248">
    <property type="entry name" value="ANK"/>
    <property type="match status" value="2"/>
</dbReference>
<accession>A0A5A8DPX9</accession>
<evidence type="ECO:0000256" key="2">
    <source>
        <dbReference type="PROSITE-ProRule" id="PRU00023"/>
    </source>
</evidence>
<dbReference type="Proteomes" id="UP000325113">
    <property type="component" value="Unassembled WGS sequence"/>
</dbReference>
<feature type="compositionally biased region" description="Low complexity" evidence="3">
    <location>
        <begin position="1657"/>
        <end position="1669"/>
    </location>
</feature>
<keyword evidence="2" id="KW-0040">ANK repeat</keyword>
<dbReference type="CDD" id="cd00201">
    <property type="entry name" value="WW"/>
    <property type="match status" value="1"/>
</dbReference>
<dbReference type="GO" id="GO:0000062">
    <property type="term" value="F:fatty-acyl-CoA binding"/>
    <property type="evidence" value="ECO:0007669"/>
    <property type="project" value="TreeGrafter"/>
</dbReference>
<dbReference type="Pfam" id="PF12796">
    <property type="entry name" value="Ank_2"/>
    <property type="match status" value="1"/>
</dbReference>
<feature type="compositionally biased region" description="Low complexity" evidence="3">
    <location>
        <begin position="1092"/>
        <end position="1106"/>
    </location>
</feature>
<feature type="compositionally biased region" description="Basic and acidic residues" evidence="3">
    <location>
        <begin position="427"/>
        <end position="450"/>
    </location>
</feature>
<feature type="region of interest" description="Disordered" evidence="3">
    <location>
        <begin position="1697"/>
        <end position="1721"/>
    </location>
</feature>
<protein>
    <submittedName>
        <fullName evidence="4">Uncharacterized protein</fullName>
    </submittedName>
</protein>
<dbReference type="SUPFAM" id="SSF48403">
    <property type="entry name" value="Ankyrin repeat"/>
    <property type="match status" value="1"/>
</dbReference>
<feature type="compositionally biased region" description="Low complexity" evidence="3">
    <location>
        <begin position="7"/>
        <end position="23"/>
    </location>
</feature>
<dbReference type="PANTHER" id="PTHR24119">
    <property type="entry name" value="ACYL-COA-BINDING DOMAIN-CONTAINING PROTEIN 6"/>
    <property type="match status" value="1"/>
</dbReference>
<feature type="compositionally biased region" description="Pro residues" evidence="3">
    <location>
        <begin position="602"/>
        <end position="611"/>
    </location>
</feature>
<dbReference type="Gene3D" id="1.25.40.20">
    <property type="entry name" value="Ankyrin repeat-containing domain"/>
    <property type="match status" value="1"/>
</dbReference>
<organism evidence="4 5">
    <name type="scientific">Cafeteria roenbergensis</name>
    <name type="common">Marine flagellate</name>
    <dbReference type="NCBI Taxonomy" id="33653"/>
    <lineage>
        <taxon>Eukaryota</taxon>
        <taxon>Sar</taxon>
        <taxon>Stramenopiles</taxon>
        <taxon>Bigyra</taxon>
        <taxon>Opalozoa</taxon>
        <taxon>Bicosoecida</taxon>
        <taxon>Cafeteriaceae</taxon>
        <taxon>Cafeteria</taxon>
    </lineage>
</organism>
<feature type="repeat" description="ANK" evidence="2">
    <location>
        <begin position="1935"/>
        <end position="1967"/>
    </location>
</feature>
<dbReference type="EMBL" id="VLTM01000006">
    <property type="protein sequence ID" value="KAA0167179.1"/>
    <property type="molecule type" value="Genomic_DNA"/>
</dbReference>
<feature type="region of interest" description="Disordered" evidence="3">
    <location>
        <begin position="602"/>
        <end position="658"/>
    </location>
</feature>
<evidence type="ECO:0000313" key="4">
    <source>
        <dbReference type="EMBL" id="KAA0167179.1"/>
    </source>
</evidence>